<dbReference type="InterPro" id="IPR011711">
    <property type="entry name" value="GntR_C"/>
</dbReference>
<reference evidence="5 7" key="1">
    <citation type="submission" date="2014-08" db="EMBL/GenBank/DDBJ databases">
        <authorList>
            <person name="Sisinthy S."/>
        </authorList>
    </citation>
    <scope>NUCLEOTIDE SEQUENCE [LARGE SCALE GENOMIC DNA]</scope>
    <source>
        <strain evidence="5 7">RuG17</strain>
    </source>
</reference>
<dbReference type="InterPro" id="IPR036390">
    <property type="entry name" value="WH_DNA-bd_sf"/>
</dbReference>
<evidence type="ECO:0000313" key="8">
    <source>
        <dbReference type="Proteomes" id="UP000561726"/>
    </source>
</evidence>
<gene>
    <name evidence="6" type="ORF">BJ997_000320</name>
    <name evidence="5" type="ORF">GY21_04760</name>
</gene>
<dbReference type="SMART" id="SM00345">
    <property type="entry name" value="HTH_GNTR"/>
    <property type="match status" value="1"/>
</dbReference>
<dbReference type="Proteomes" id="UP000029864">
    <property type="component" value="Unassembled WGS sequence"/>
</dbReference>
<dbReference type="PROSITE" id="PS50949">
    <property type="entry name" value="HTH_GNTR"/>
    <property type="match status" value="1"/>
</dbReference>
<dbReference type="Proteomes" id="UP000561726">
    <property type="component" value="Unassembled WGS sequence"/>
</dbReference>
<dbReference type="STRING" id="1001240.GY21_04760"/>
<evidence type="ECO:0000313" key="5">
    <source>
        <dbReference type="EMBL" id="KGJ79643.1"/>
    </source>
</evidence>
<protein>
    <submittedName>
        <fullName evidence="5 6">GntR family transcriptional regulator</fullName>
    </submittedName>
</protein>
<reference evidence="6 8" key="2">
    <citation type="submission" date="2020-08" db="EMBL/GenBank/DDBJ databases">
        <title>Sequencing the genomes of 1000 actinobacteria strains.</title>
        <authorList>
            <person name="Klenk H.-P."/>
        </authorList>
    </citation>
    <scope>NUCLEOTIDE SEQUENCE [LARGE SCALE GENOMIC DNA]</scope>
    <source>
        <strain evidence="6 8">DSM 21065</strain>
    </source>
</reference>
<dbReference type="InterPro" id="IPR000524">
    <property type="entry name" value="Tscrpt_reg_HTH_GntR"/>
</dbReference>
<keyword evidence="7" id="KW-1185">Reference proteome</keyword>
<dbReference type="Gene3D" id="1.10.10.10">
    <property type="entry name" value="Winged helix-like DNA-binding domain superfamily/Winged helix DNA-binding domain"/>
    <property type="match status" value="1"/>
</dbReference>
<dbReference type="SUPFAM" id="SSF46785">
    <property type="entry name" value="Winged helix' DNA-binding domain"/>
    <property type="match status" value="1"/>
</dbReference>
<comment type="caution">
    <text evidence="5">The sequence shown here is derived from an EMBL/GenBank/DDBJ whole genome shotgun (WGS) entry which is preliminary data.</text>
</comment>
<dbReference type="PANTHER" id="PTHR43537">
    <property type="entry name" value="TRANSCRIPTIONAL REGULATOR, GNTR FAMILY"/>
    <property type="match status" value="1"/>
</dbReference>
<sequence length="228" mass="25036">MTLDDILQDLRRQSSDPKHAETGIWVAAVLRDRIAAGQLAPGAKLSEQALSEVLSVSRNTLREAFSTLASEHVVVRIPNRGVYVARPSADDIREMYRVRRFLEPAALLWSPAGDTAPLHAAVARAREAREAGSVSEMADANQKFHAALVALTGSERLVLQMTQVLAEMRLVFHSMVADGGFHAPYIERNARMLDLLDAGFRTEAAELMTEYLHRAESQLLAAVAHPCT</sequence>
<dbReference type="PANTHER" id="PTHR43537:SF45">
    <property type="entry name" value="GNTR FAMILY REGULATORY PROTEIN"/>
    <property type="match status" value="1"/>
</dbReference>
<dbReference type="Gene3D" id="1.20.120.530">
    <property type="entry name" value="GntR ligand-binding domain-like"/>
    <property type="match status" value="1"/>
</dbReference>
<dbReference type="SMART" id="SM00895">
    <property type="entry name" value="FCD"/>
    <property type="match status" value="1"/>
</dbReference>
<dbReference type="OrthoDB" id="5243844at2"/>
<feature type="domain" description="HTH gntR-type" evidence="4">
    <location>
        <begin position="20"/>
        <end position="87"/>
    </location>
</feature>
<keyword evidence="2 6" id="KW-0238">DNA-binding</keyword>
<dbReference type="eggNOG" id="COG1802">
    <property type="taxonomic scope" value="Bacteria"/>
</dbReference>
<organism evidence="5 7">
    <name type="scientific">Cryobacterium roopkundense</name>
    <dbReference type="NCBI Taxonomy" id="1001240"/>
    <lineage>
        <taxon>Bacteria</taxon>
        <taxon>Bacillati</taxon>
        <taxon>Actinomycetota</taxon>
        <taxon>Actinomycetes</taxon>
        <taxon>Micrococcales</taxon>
        <taxon>Microbacteriaceae</taxon>
        <taxon>Cryobacterium</taxon>
    </lineage>
</organism>
<dbReference type="RefSeq" id="WP_035835519.1">
    <property type="nucleotide sequence ID" value="NZ_JACHBQ010000001.1"/>
</dbReference>
<evidence type="ECO:0000313" key="7">
    <source>
        <dbReference type="Proteomes" id="UP000029864"/>
    </source>
</evidence>
<dbReference type="InterPro" id="IPR036388">
    <property type="entry name" value="WH-like_DNA-bd_sf"/>
</dbReference>
<dbReference type="Pfam" id="PF00392">
    <property type="entry name" value="GntR"/>
    <property type="match status" value="1"/>
</dbReference>
<proteinExistence type="predicted"/>
<dbReference type="GO" id="GO:0003700">
    <property type="term" value="F:DNA-binding transcription factor activity"/>
    <property type="evidence" value="ECO:0007669"/>
    <property type="project" value="InterPro"/>
</dbReference>
<evidence type="ECO:0000256" key="3">
    <source>
        <dbReference type="ARBA" id="ARBA00023163"/>
    </source>
</evidence>
<dbReference type="InterPro" id="IPR008920">
    <property type="entry name" value="TF_FadR/GntR_C"/>
</dbReference>
<evidence type="ECO:0000256" key="1">
    <source>
        <dbReference type="ARBA" id="ARBA00023015"/>
    </source>
</evidence>
<dbReference type="SUPFAM" id="SSF48008">
    <property type="entry name" value="GntR ligand-binding domain-like"/>
    <property type="match status" value="1"/>
</dbReference>
<name>A0A099JQG1_9MICO</name>
<keyword evidence="3" id="KW-0804">Transcription</keyword>
<dbReference type="AlphaFoldDB" id="A0A099JQG1"/>
<evidence type="ECO:0000256" key="2">
    <source>
        <dbReference type="ARBA" id="ARBA00023125"/>
    </source>
</evidence>
<accession>A0A099JQG1</accession>
<dbReference type="EMBL" id="JACHBQ010000001">
    <property type="protein sequence ID" value="MBB5639772.1"/>
    <property type="molecule type" value="Genomic_DNA"/>
</dbReference>
<dbReference type="CDD" id="cd07377">
    <property type="entry name" value="WHTH_GntR"/>
    <property type="match status" value="1"/>
</dbReference>
<dbReference type="GO" id="GO:0003677">
    <property type="term" value="F:DNA binding"/>
    <property type="evidence" value="ECO:0007669"/>
    <property type="project" value="UniProtKB-KW"/>
</dbReference>
<evidence type="ECO:0000313" key="6">
    <source>
        <dbReference type="EMBL" id="MBB5639772.1"/>
    </source>
</evidence>
<dbReference type="EMBL" id="JPXF01000012">
    <property type="protein sequence ID" value="KGJ79643.1"/>
    <property type="molecule type" value="Genomic_DNA"/>
</dbReference>
<keyword evidence="1" id="KW-0805">Transcription regulation</keyword>
<dbReference type="Pfam" id="PF07729">
    <property type="entry name" value="FCD"/>
    <property type="match status" value="1"/>
</dbReference>
<evidence type="ECO:0000259" key="4">
    <source>
        <dbReference type="PROSITE" id="PS50949"/>
    </source>
</evidence>